<evidence type="ECO:0000256" key="1">
    <source>
        <dbReference type="SAM" id="MobiDB-lite"/>
    </source>
</evidence>
<protein>
    <submittedName>
        <fullName evidence="2">(spotted green pufferfish) hypothetical protein</fullName>
    </submittedName>
</protein>
<dbReference type="AlphaFoldDB" id="Q4SYA2"/>
<feature type="compositionally biased region" description="Basic and acidic residues" evidence="1">
    <location>
        <begin position="58"/>
        <end position="69"/>
    </location>
</feature>
<feature type="region of interest" description="Disordered" evidence="1">
    <location>
        <begin position="17"/>
        <end position="69"/>
    </location>
</feature>
<feature type="compositionally biased region" description="Polar residues" evidence="1">
    <location>
        <begin position="37"/>
        <end position="48"/>
    </location>
</feature>
<proteinExistence type="predicted"/>
<name>Q4SYA2_TETNG</name>
<accession>Q4SYA2</accession>
<sequence length="69" mass="7759">FDSTRRQCVSEKRLDSWCKHKPGPTRSPEMGGKQASARLSGNSSNSGRENPDLLLSRLQKEPGQERDIF</sequence>
<reference evidence="2" key="1">
    <citation type="journal article" date="2004" name="Nature">
        <title>Genome duplication in the teleost fish Tetraodon nigroviridis reveals the early vertebrate proto-karyotype.</title>
        <authorList>
            <person name="Jaillon O."/>
            <person name="Aury J.-M."/>
            <person name="Brunet F."/>
            <person name="Petit J.-L."/>
            <person name="Stange-Thomann N."/>
            <person name="Mauceli E."/>
            <person name="Bouneau L."/>
            <person name="Fischer C."/>
            <person name="Ozouf-Costaz C."/>
            <person name="Bernot A."/>
            <person name="Nicaud S."/>
            <person name="Jaffe D."/>
            <person name="Fisher S."/>
            <person name="Lutfalla G."/>
            <person name="Dossat C."/>
            <person name="Segurens B."/>
            <person name="Dasilva C."/>
            <person name="Salanoubat M."/>
            <person name="Levy M."/>
            <person name="Boudet N."/>
            <person name="Castellano S."/>
            <person name="Anthouard V."/>
            <person name="Jubin C."/>
            <person name="Castelli V."/>
            <person name="Katinka M."/>
            <person name="Vacherie B."/>
            <person name="Biemont C."/>
            <person name="Skalli Z."/>
            <person name="Cattolico L."/>
            <person name="Poulain J."/>
            <person name="De Berardinis V."/>
            <person name="Cruaud C."/>
            <person name="Duprat S."/>
            <person name="Brottier P."/>
            <person name="Coutanceau J.-P."/>
            <person name="Gouzy J."/>
            <person name="Parra G."/>
            <person name="Lardier G."/>
            <person name="Chapple C."/>
            <person name="McKernan K.J."/>
            <person name="McEwan P."/>
            <person name="Bosak S."/>
            <person name="Kellis M."/>
            <person name="Volff J.-N."/>
            <person name="Guigo R."/>
            <person name="Zody M.C."/>
            <person name="Mesirov J."/>
            <person name="Lindblad-Toh K."/>
            <person name="Birren B."/>
            <person name="Nusbaum C."/>
            <person name="Kahn D."/>
            <person name="Robinson-Rechavi M."/>
            <person name="Laudet V."/>
            <person name="Schachter V."/>
            <person name="Quetier F."/>
            <person name="Saurin W."/>
            <person name="Scarpelli C."/>
            <person name="Wincker P."/>
            <person name="Lander E.S."/>
            <person name="Weissenbach J."/>
            <person name="Roest Crollius H."/>
        </authorList>
    </citation>
    <scope>NUCLEOTIDE SEQUENCE [LARGE SCALE GENOMIC DNA]</scope>
</reference>
<organism evidence="2">
    <name type="scientific">Tetraodon nigroviridis</name>
    <name type="common">Spotted green pufferfish</name>
    <name type="synonym">Chelonodon nigroviridis</name>
    <dbReference type="NCBI Taxonomy" id="99883"/>
    <lineage>
        <taxon>Eukaryota</taxon>
        <taxon>Metazoa</taxon>
        <taxon>Chordata</taxon>
        <taxon>Craniata</taxon>
        <taxon>Vertebrata</taxon>
        <taxon>Euteleostomi</taxon>
        <taxon>Actinopterygii</taxon>
        <taxon>Neopterygii</taxon>
        <taxon>Teleostei</taxon>
        <taxon>Neoteleostei</taxon>
        <taxon>Acanthomorphata</taxon>
        <taxon>Eupercaria</taxon>
        <taxon>Tetraodontiformes</taxon>
        <taxon>Tetradontoidea</taxon>
        <taxon>Tetraodontidae</taxon>
        <taxon>Tetraodon</taxon>
    </lineage>
</organism>
<reference evidence="2" key="2">
    <citation type="submission" date="2004-02" db="EMBL/GenBank/DDBJ databases">
        <authorList>
            <consortium name="Genoscope"/>
            <consortium name="Whitehead Institute Centre for Genome Research"/>
        </authorList>
    </citation>
    <scope>NUCLEOTIDE SEQUENCE</scope>
</reference>
<dbReference type="KEGG" id="tng:GSTEN00010430G001"/>
<dbReference type="EMBL" id="CAAE01012128">
    <property type="protein sequence ID" value="CAF94380.1"/>
    <property type="molecule type" value="Genomic_DNA"/>
</dbReference>
<comment type="caution">
    <text evidence="2">The sequence shown here is derived from an EMBL/GenBank/DDBJ whole genome shotgun (WGS) entry which is preliminary data.</text>
</comment>
<feature type="non-terminal residue" evidence="2">
    <location>
        <position position="1"/>
    </location>
</feature>
<evidence type="ECO:0000313" key="2">
    <source>
        <dbReference type="EMBL" id="CAF94380.1"/>
    </source>
</evidence>
<gene>
    <name evidence="2" type="ORF">GSTENG00010430001</name>
</gene>